<evidence type="ECO:0000256" key="2">
    <source>
        <dbReference type="ARBA" id="ARBA00022485"/>
    </source>
</evidence>
<evidence type="ECO:0008006" key="7">
    <source>
        <dbReference type="Google" id="ProtNLM"/>
    </source>
</evidence>
<dbReference type="GO" id="GO:0050992">
    <property type="term" value="P:dimethylallyl diphosphate biosynthetic process"/>
    <property type="evidence" value="ECO:0007669"/>
    <property type="project" value="InterPro"/>
</dbReference>
<evidence type="ECO:0000256" key="1">
    <source>
        <dbReference type="ARBA" id="ARBA00001966"/>
    </source>
</evidence>
<organism evidence="6">
    <name type="scientific">Streptomyces sp. NBC_00049</name>
    <dbReference type="NCBI Taxonomy" id="2903617"/>
    <lineage>
        <taxon>Bacteria</taxon>
        <taxon>Bacillati</taxon>
        <taxon>Actinomycetota</taxon>
        <taxon>Actinomycetes</taxon>
        <taxon>Kitasatosporales</taxon>
        <taxon>Streptomycetaceae</taxon>
        <taxon>Streptomyces</taxon>
    </lineage>
</organism>
<dbReference type="Pfam" id="PF02401">
    <property type="entry name" value="LYTB"/>
    <property type="match status" value="1"/>
</dbReference>
<dbReference type="AlphaFoldDB" id="A0AAU2JZU2"/>
<dbReference type="GO" id="GO:0046872">
    <property type="term" value="F:metal ion binding"/>
    <property type="evidence" value="ECO:0007669"/>
    <property type="project" value="UniProtKB-KW"/>
</dbReference>
<keyword evidence="2" id="KW-0004">4Fe-4S</keyword>
<evidence type="ECO:0000256" key="5">
    <source>
        <dbReference type="ARBA" id="ARBA00023014"/>
    </source>
</evidence>
<dbReference type="GO" id="GO:0019288">
    <property type="term" value="P:isopentenyl diphosphate biosynthetic process, methylerythritol 4-phosphate pathway"/>
    <property type="evidence" value="ECO:0007669"/>
    <property type="project" value="InterPro"/>
</dbReference>
<dbReference type="InterPro" id="IPR003451">
    <property type="entry name" value="LytB/IspH"/>
</dbReference>
<sequence length="419" mass="44798">MFRTMRKREMAATGAAMGHLQVLGEFTDPEYGHVPCKASEVLSNALLDDLTAAAAGLRITSRPAGPGTGIGNGVLFAVAYHDRAGRSGGIALIAHRDDHPARTVARETLIRWTRTLRSRRLMLGDLSQPCPGTRRSAQIAADHAHLDDLHLLADHENTSLNGRPRRPDTLDGIPDGSTVLFPAHGVSLTLRAEAAARGMRILDGTCPLVTAAHTDITQYANRGDTVVIIGDPAHAVTATLTAQAPEATLSIRTPEDVTALEDLDGEHVAFALDPAMPHREATATLTALRTRYPRLSGHHFDIMCHTVTDHARTIHSVLVESDLTLVLTDRSVQRPAHTILEAAATLNARVLPIAGPQDLGRIALDSVLTIGLLIAPGTTPHQTTQLVEALRGLGPLSIHDATTTREHFYSAAPVQTART</sequence>
<dbReference type="GO" id="GO:0051745">
    <property type="term" value="F:4-hydroxy-3-methylbut-2-enyl diphosphate reductase activity"/>
    <property type="evidence" value="ECO:0007669"/>
    <property type="project" value="InterPro"/>
</dbReference>
<dbReference type="EMBL" id="CP108264">
    <property type="protein sequence ID" value="WTU77451.1"/>
    <property type="molecule type" value="Genomic_DNA"/>
</dbReference>
<protein>
    <recommendedName>
        <fullName evidence="7">4-hydroxy-3-methylbut-2-enyl diphosphate reductase</fullName>
    </recommendedName>
</protein>
<dbReference type="GO" id="GO:0051539">
    <property type="term" value="F:4 iron, 4 sulfur cluster binding"/>
    <property type="evidence" value="ECO:0007669"/>
    <property type="project" value="UniProtKB-KW"/>
</dbReference>
<dbReference type="PANTHER" id="PTHR30426:SF0">
    <property type="entry name" value="4-HYDROXY-3-METHYLBUT-2-ENYL DIPHOSPHATE REDUCTASE"/>
    <property type="match status" value="1"/>
</dbReference>
<dbReference type="PANTHER" id="PTHR30426">
    <property type="entry name" value="4-HYDROXY-3-METHYLBUT-2-ENYL DIPHOSPHATE REDUCTASE"/>
    <property type="match status" value="1"/>
</dbReference>
<comment type="cofactor">
    <cofactor evidence="1">
        <name>[4Fe-4S] cluster</name>
        <dbReference type="ChEBI" id="CHEBI:49883"/>
    </cofactor>
</comment>
<name>A0AAU2JZU2_9ACTN</name>
<keyword evidence="4" id="KW-0408">Iron</keyword>
<evidence type="ECO:0000256" key="4">
    <source>
        <dbReference type="ARBA" id="ARBA00023004"/>
    </source>
</evidence>
<dbReference type="Gene3D" id="3.40.1010.20">
    <property type="entry name" value="4-hydroxy-3-methylbut-2-enyl diphosphate reductase, catalytic domain"/>
    <property type="match status" value="1"/>
</dbReference>
<evidence type="ECO:0000313" key="6">
    <source>
        <dbReference type="EMBL" id="WTU77451.1"/>
    </source>
</evidence>
<proteinExistence type="predicted"/>
<accession>A0AAU2JZU2</accession>
<evidence type="ECO:0000256" key="3">
    <source>
        <dbReference type="ARBA" id="ARBA00022723"/>
    </source>
</evidence>
<gene>
    <name evidence="6" type="ORF">OG327_31285</name>
</gene>
<keyword evidence="3" id="KW-0479">Metal-binding</keyword>
<reference evidence="6" key="1">
    <citation type="submission" date="2022-10" db="EMBL/GenBank/DDBJ databases">
        <title>The complete genomes of actinobacterial strains from the NBC collection.</title>
        <authorList>
            <person name="Joergensen T.S."/>
            <person name="Alvarez Arevalo M."/>
            <person name="Sterndorff E.B."/>
            <person name="Faurdal D."/>
            <person name="Vuksanovic O."/>
            <person name="Mourched A.-S."/>
            <person name="Charusanti P."/>
            <person name="Shaw S."/>
            <person name="Blin K."/>
            <person name="Weber T."/>
        </authorList>
    </citation>
    <scope>NUCLEOTIDE SEQUENCE</scope>
    <source>
        <strain evidence="6">NBC_00049</strain>
    </source>
</reference>
<keyword evidence="5" id="KW-0411">Iron-sulfur</keyword>